<keyword evidence="4" id="KW-1185">Reference proteome</keyword>
<gene>
    <name evidence="3" type="ORF">N7G274_005999</name>
</gene>
<evidence type="ECO:0000256" key="2">
    <source>
        <dbReference type="SAM" id="MobiDB-lite"/>
    </source>
</evidence>
<feature type="region of interest" description="Disordered" evidence="2">
    <location>
        <begin position="1"/>
        <end position="20"/>
    </location>
</feature>
<sequence length="285" mass="32765">MYNEANSEAGNTRHTKKTVSTNAMFTKYKPARSMFKKLLKDGRDMNKIARMKLDIERANEISRMKGCKIEKSTKQRKHKQRPVQTLATAFPDATEVSRDHIQATANTDIDSAQQMLTARLKEVNEAFSELEHEIFKVNEASLEPFKNTELAWTSADETRTGKTTLSHRMKAFLKTLELEEKELNLSQGEWNSVHDELMKSVVQTFGAEYVNAWDHGAVDPEDFVSDEQRAMREVFEAERKQYLEQIEEASMVGMKQMKDSEKKLLLKQKKDLDGLMAVMGNDNDF</sequence>
<dbReference type="EMBL" id="JBEFKJ010000018">
    <property type="protein sequence ID" value="KAL2041055.1"/>
    <property type="molecule type" value="Genomic_DNA"/>
</dbReference>
<evidence type="ECO:0000256" key="1">
    <source>
        <dbReference type="SAM" id="Coils"/>
    </source>
</evidence>
<protein>
    <submittedName>
        <fullName evidence="3">Uncharacterized protein</fullName>
    </submittedName>
</protein>
<accession>A0ABR4A7J7</accession>
<keyword evidence="1" id="KW-0175">Coiled coil</keyword>
<evidence type="ECO:0000313" key="3">
    <source>
        <dbReference type="EMBL" id="KAL2041055.1"/>
    </source>
</evidence>
<feature type="coiled-coil region" evidence="1">
    <location>
        <begin position="113"/>
        <end position="140"/>
    </location>
</feature>
<organism evidence="3 4">
    <name type="scientific">Stereocaulon virgatum</name>
    <dbReference type="NCBI Taxonomy" id="373712"/>
    <lineage>
        <taxon>Eukaryota</taxon>
        <taxon>Fungi</taxon>
        <taxon>Dikarya</taxon>
        <taxon>Ascomycota</taxon>
        <taxon>Pezizomycotina</taxon>
        <taxon>Lecanoromycetes</taxon>
        <taxon>OSLEUM clade</taxon>
        <taxon>Lecanoromycetidae</taxon>
        <taxon>Lecanorales</taxon>
        <taxon>Lecanorineae</taxon>
        <taxon>Stereocaulaceae</taxon>
        <taxon>Stereocaulon</taxon>
    </lineage>
</organism>
<proteinExistence type="predicted"/>
<reference evidence="3 4" key="1">
    <citation type="submission" date="2024-09" db="EMBL/GenBank/DDBJ databases">
        <title>Rethinking Asexuality: The Enigmatic Case of Functional Sexual Genes in Lepraria (Stereocaulaceae).</title>
        <authorList>
            <person name="Doellman M."/>
            <person name="Sun Y."/>
            <person name="Barcenas-Pena A."/>
            <person name="Lumbsch H.T."/>
            <person name="Grewe F."/>
        </authorList>
    </citation>
    <scope>NUCLEOTIDE SEQUENCE [LARGE SCALE GENOMIC DNA]</scope>
    <source>
        <strain evidence="3 4">Mercado 3170</strain>
    </source>
</reference>
<name>A0ABR4A7J7_9LECA</name>
<comment type="caution">
    <text evidence="3">The sequence shown here is derived from an EMBL/GenBank/DDBJ whole genome shotgun (WGS) entry which is preliminary data.</text>
</comment>
<dbReference type="Proteomes" id="UP001590950">
    <property type="component" value="Unassembled WGS sequence"/>
</dbReference>
<evidence type="ECO:0000313" key="4">
    <source>
        <dbReference type="Proteomes" id="UP001590950"/>
    </source>
</evidence>